<keyword evidence="3 10" id="KW-0732">Signal</keyword>
<evidence type="ECO:0000313" key="12">
    <source>
        <dbReference type="EMBL" id="KFM58481.1"/>
    </source>
</evidence>
<dbReference type="PROSITE" id="PS51767">
    <property type="entry name" value="PEPTIDASE_A1"/>
    <property type="match status" value="1"/>
</dbReference>
<keyword evidence="5 8" id="KW-0378">Hydrolase</keyword>
<feature type="non-terminal residue" evidence="12">
    <location>
        <position position="454"/>
    </location>
</feature>
<dbReference type="OMA" id="VLMEAFY"/>
<keyword evidence="9" id="KW-0812">Transmembrane</keyword>
<dbReference type="PANTHER" id="PTHR47965:SF12">
    <property type="entry name" value="ASPARTIC PROTEINASE 3-RELATED"/>
    <property type="match status" value="1"/>
</dbReference>
<protein>
    <submittedName>
        <fullName evidence="12">Beta-secretase 1</fullName>
    </submittedName>
</protein>
<dbReference type="InterPro" id="IPR021109">
    <property type="entry name" value="Peptidase_aspartic_dom_sf"/>
</dbReference>
<evidence type="ECO:0000256" key="10">
    <source>
        <dbReference type="SAM" id="SignalP"/>
    </source>
</evidence>
<reference evidence="12 13" key="1">
    <citation type="submission" date="2013-11" db="EMBL/GenBank/DDBJ databases">
        <title>Genome sequencing of Stegodyphus mimosarum.</title>
        <authorList>
            <person name="Bechsgaard J."/>
        </authorList>
    </citation>
    <scope>NUCLEOTIDE SEQUENCE [LARGE SCALE GENOMIC DNA]</scope>
</reference>
<feature type="chain" id="PRO_5001829181" evidence="10">
    <location>
        <begin position="19"/>
        <end position="454"/>
    </location>
</feature>
<comment type="similarity">
    <text evidence="1 8">Belongs to the peptidase A1 family.</text>
</comment>
<evidence type="ECO:0000259" key="11">
    <source>
        <dbReference type="PROSITE" id="PS51767"/>
    </source>
</evidence>
<evidence type="ECO:0000256" key="2">
    <source>
        <dbReference type="ARBA" id="ARBA00022670"/>
    </source>
</evidence>
<evidence type="ECO:0000256" key="5">
    <source>
        <dbReference type="ARBA" id="ARBA00022801"/>
    </source>
</evidence>
<gene>
    <name evidence="12" type="ORF">X975_24869</name>
</gene>
<dbReference type="STRING" id="407821.A0A087T042"/>
<evidence type="ECO:0000256" key="4">
    <source>
        <dbReference type="ARBA" id="ARBA00022750"/>
    </source>
</evidence>
<evidence type="ECO:0000313" key="13">
    <source>
        <dbReference type="Proteomes" id="UP000054359"/>
    </source>
</evidence>
<feature type="transmembrane region" description="Helical" evidence="9">
    <location>
        <begin position="407"/>
        <end position="430"/>
    </location>
</feature>
<feature type="signal peptide" evidence="10">
    <location>
        <begin position="1"/>
        <end position="18"/>
    </location>
</feature>
<dbReference type="GO" id="GO:0050435">
    <property type="term" value="P:amyloid-beta metabolic process"/>
    <property type="evidence" value="ECO:0007669"/>
    <property type="project" value="TreeGrafter"/>
</dbReference>
<proteinExistence type="inferred from homology"/>
<keyword evidence="9" id="KW-0472">Membrane</keyword>
<feature type="active site" evidence="7">
    <location>
        <position position="52"/>
    </location>
</feature>
<dbReference type="GO" id="GO:0005886">
    <property type="term" value="C:plasma membrane"/>
    <property type="evidence" value="ECO:0007669"/>
    <property type="project" value="TreeGrafter"/>
</dbReference>
<keyword evidence="9" id="KW-1133">Transmembrane helix</keyword>
<evidence type="ECO:0000256" key="3">
    <source>
        <dbReference type="ARBA" id="ARBA00022729"/>
    </source>
</evidence>
<dbReference type="PANTHER" id="PTHR47965">
    <property type="entry name" value="ASPARTYL PROTEASE-RELATED"/>
    <property type="match status" value="1"/>
</dbReference>
<dbReference type="GO" id="GO:0005768">
    <property type="term" value="C:endosome"/>
    <property type="evidence" value="ECO:0007669"/>
    <property type="project" value="TreeGrafter"/>
</dbReference>
<evidence type="ECO:0000256" key="7">
    <source>
        <dbReference type="PIRSR" id="PIRSR601461-1"/>
    </source>
</evidence>
<keyword evidence="2 8" id="KW-0645">Protease</keyword>
<dbReference type="InterPro" id="IPR001969">
    <property type="entry name" value="Aspartic_peptidase_AS"/>
</dbReference>
<dbReference type="GO" id="GO:0004190">
    <property type="term" value="F:aspartic-type endopeptidase activity"/>
    <property type="evidence" value="ECO:0007669"/>
    <property type="project" value="UniProtKB-KW"/>
</dbReference>
<dbReference type="InterPro" id="IPR001461">
    <property type="entry name" value="Aspartic_peptidase_A1"/>
</dbReference>
<sequence length="454" mass="51193">MLYLSFAVAYVWMLGCSCRRIYELDVRGEARYGYYIAFEIGTPPQLLNILVDTGSSNTAVLAVPFQNGSSKYFHYNESKTLHTFTNKIDLHYSEGIWSGFLASDVVRFCAEQNCSLYCIIVCMSSVNKTLDVNYKFQGVLGLAYPSLTNQNSVTRPFMDTLVEVQNVSNIFALALCGPYFHSKQQTSTACGKFHIGYMSEKYFFGDVMYTPLVKEWYYEVLLTDMMVGTNHITYSCLELNKGSSIIDSGTTELNLPEVVYKWVVSEIKHHIKDHPGYIWKNDSVICSNEREFRIIKFPVLTLSFLHTSNSSFNLVIHPELYVLPLTFKDYASCVTLAIGKSNFGVVVGSTILKGFYVIFDRVNKRIGFANSSNTLYSLSNIGSVSVPNYIDGNFDHCKKGKSDESEISALTIVLLCCAVACAVILLYTLLTWIWRQFILRSFDSSETSSLVDDD</sequence>
<accession>A0A087T042</accession>
<dbReference type="OrthoDB" id="2747330at2759"/>
<organism evidence="12 13">
    <name type="scientific">Stegodyphus mimosarum</name>
    <name type="common">African social velvet spider</name>
    <dbReference type="NCBI Taxonomy" id="407821"/>
    <lineage>
        <taxon>Eukaryota</taxon>
        <taxon>Metazoa</taxon>
        <taxon>Ecdysozoa</taxon>
        <taxon>Arthropoda</taxon>
        <taxon>Chelicerata</taxon>
        <taxon>Arachnida</taxon>
        <taxon>Araneae</taxon>
        <taxon>Araneomorphae</taxon>
        <taxon>Entelegynae</taxon>
        <taxon>Eresoidea</taxon>
        <taxon>Eresidae</taxon>
        <taxon>Stegodyphus</taxon>
    </lineage>
</organism>
<dbReference type="AlphaFoldDB" id="A0A087T042"/>
<dbReference type="GO" id="GO:0005802">
    <property type="term" value="C:trans-Golgi network"/>
    <property type="evidence" value="ECO:0007669"/>
    <property type="project" value="TreeGrafter"/>
</dbReference>
<name>A0A087T042_STEMI</name>
<evidence type="ECO:0000256" key="8">
    <source>
        <dbReference type="RuleBase" id="RU000454"/>
    </source>
</evidence>
<dbReference type="PROSITE" id="PS00141">
    <property type="entry name" value="ASP_PROTEASE"/>
    <property type="match status" value="1"/>
</dbReference>
<dbReference type="Gene3D" id="2.40.70.10">
    <property type="entry name" value="Acid Proteases"/>
    <property type="match status" value="2"/>
</dbReference>
<dbReference type="InterPro" id="IPR033121">
    <property type="entry name" value="PEPTIDASE_A1"/>
</dbReference>
<keyword evidence="13" id="KW-1185">Reference proteome</keyword>
<dbReference type="PRINTS" id="PR00792">
    <property type="entry name" value="PEPSIN"/>
</dbReference>
<dbReference type="GO" id="GO:0006509">
    <property type="term" value="P:membrane protein ectodomain proteolysis"/>
    <property type="evidence" value="ECO:0007669"/>
    <property type="project" value="TreeGrafter"/>
</dbReference>
<evidence type="ECO:0000256" key="6">
    <source>
        <dbReference type="ARBA" id="ARBA00023145"/>
    </source>
</evidence>
<feature type="active site" evidence="7">
    <location>
        <position position="247"/>
    </location>
</feature>
<dbReference type="SUPFAM" id="SSF50630">
    <property type="entry name" value="Acid proteases"/>
    <property type="match status" value="1"/>
</dbReference>
<keyword evidence="4 8" id="KW-0064">Aspartyl protease</keyword>
<keyword evidence="6" id="KW-0865">Zymogen</keyword>
<dbReference type="Proteomes" id="UP000054359">
    <property type="component" value="Unassembled WGS sequence"/>
</dbReference>
<dbReference type="Pfam" id="PF00026">
    <property type="entry name" value="Asp"/>
    <property type="match status" value="1"/>
</dbReference>
<evidence type="ECO:0000256" key="1">
    <source>
        <dbReference type="ARBA" id="ARBA00007447"/>
    </source>
</evidence>
<evidence type="ECO:0000256" key="9">
    <source>
        <dbReference type="SAM" id="Phobius"/>
    </source>
</evidence>
<dbReference type="EMBL" id="KK112761">
    <property type="protein sequence ID" value="KFM58481.1"/>
    <property type="molecule type" value="Genomic_DNA"/>
</dbReference>
<feature type="domain" description="Peptidase A1" evidence="11">
    <location>
        <begin position="34"/>
        <end position="369"/>
    </location>
</feature>